<feature type="domain" description="DUF4246" evidence="1">
    <location>
        <begin position="104"/>
        <end position="513"/>
    </location>
</feature>
<evidence type="ECO:0000259" key="1">
    <source>
        <dbReference type="Pfam" id="PF14033"/>
    </source>
</evidence>
<dbReference type="PANTHER" id="PTHR33119:SF1">
    <property type="entry name" value="FE2OG DIOXYGENASE DOMAIN-CONTAINING PROTEIN"/>
    <property type="match status" value="1"/>
</dbReference>
<dbReference type="Pfam" id="PF21666">
    <property type="entry name" value="DUF4246_N"/>
    <property type="match status" value="1"/>
</dbReference>
<dbReference type="STRING" id="1314674.A0A0D7B6H7"/>
<dbReference type="OrthoDB" id="415532at2759"/>
<reference evidence="3 4" key="1">
    <citation type="journal article" date="2015" name="Fungal Genet. Biol.">
        <title>Evolution of novel wood decay mechanisms in Agaricales revealed by the genome sequences of Fistulina hepatica and Cylindrobasidium torrendii.</title>
        <authorList>
            <person name="Floudas D."/>
            <person name="Held B.W."/>
            <person name="Riley R."/>
            <person name="Nagy L.G."/>
            <person name="Koehler G."/>
            <person name="Ransdell A.S."/>
            <person name="Younus H."/>
            <person name="Chow J."/>
            <person name="Chiniquy J."/>
            <person name="Lipzen A."/>
            <person name="Tritt A."/>
            <person name="Sun H."/>
            <person name="Haridas S."/>
            <person name="LaButti K."/>
            <person name="Ohm R.A."/>
            <person name="Kues U."/>
            <person name="Blanchette R.A."/>
            <person name="Grigoriev I.V."/>
            <person name="Minto R.E."/>
            <person name="Hibbett D.S."/>
        </authorList>
    </citation>
    <scope>NUCLEOTIDE SEQUENCE [LARGE SCALE GENOMIC DNA]</scope>
    <source>
        <strain evidence="3 4">FP15055 ss-10</strain>
    </source>
</reference>
<evidence type="ECO:0000313" key="3">
    <source>
        <dbReference type="EMBL" id="KIY66112.1"/>
    </source>
</evidence>
<feature type="domain" description="DUF4246" evidence="2">
    <location>
        <begin position="28"/>
        <end position="86"/>
    </location>
</feature>
<sequence>MGRLTQIKNARTDIPNVVQMAYEQALYSFKDGYPHPFPDIGRSEWGDTPRTIVELKMCALSEILRNKPNWWEKKNDVVILQKWREEALEQGVDNEHPEWTLTGQMIDYVLAELDGYARLRDGATGVEPGCYERVWKSDALVSSAVRDQLLDAVAKLENIPEDEKDWHPGTNKQVLDLVHPSLYPIVYGRTLERTSKSSLEPDVAGNKSDTQFLSRRFQWIPSNFEIDASSAAKLKDSYINNLHPVEHAGMYPVIENLVGLAVPMWERVLSDLRRPLTALRMKVVTTMKERYDSRGRVCCIWADEEGVYNEPYPSDDECDDWEDERWDAWRDSLPKRLPEPLDEYNGALDAISKTVDLTESTIQVIVKLANILLTPNNPTYEGGSWHVEGMLNESIVSTFLYYYDEDNITQSELAFRVSVTEPCYHGQDDSTCTQILYGLDRQVPLVQEVGRSVTKEGRCIAFPNIYQHQVQPFRLADPTKPGHRKIVALFLVDPTHRIPSTADVAPQQHSWAAGPLKEALAGHNMPAELADIVSDMTKTTLMTRDEAEVYREELMKERSVMVKDHTKKRFHIEFNMCEH</sequence>
<protein>
    <submittedName>
        <fullName evidence="3">Uncharacterized protein</fullName>
    </submittedName>
</protein>
<dbReference type="PANTHER" id="PTHR33119">
    <property type="entry name" value="IFI3P"/>
    <property type="match status" value="1"/>
</dbReference>
<dbReference type="Pfam" id="PF14033">
    <property type="entry name" value="DUF4246"/>
    <property type="match status" value="1"/>
</dbReference>
<dbReference type="AlphaFoldDB" id="A0A0D7B6H7"/>
<dbReference type="Proteomes" id="UP000054007">
    <property type="component" value="Unassembled WGS sequence"/>
</dbReference>
<accession>A0A0D7B6H7</accession>
<proteinExistence type="predicted"/>
<dbReference type="InterPro" id="IPR049192">
    <property type="entry name" value="DUF4246_C"/>
</dbReference>
<keyword evidence="4" id="KW-1185">Reference proteome</keyword>
<dbReference type="InterPro" id="IPR049207">
    <property type="entry name" value="DUF4246_N"/>
</dbReference>
<evidence type="ECO:0000313" key="4">
    <source>
        <dbReference type="Proteomes" id="UP000054007"/>
    </source>
</evidence>
<dbReference type="EMBL" id="KN880565">
    <property type="protein sequence ID" value="KIY66112.1"/>
    <property type="molecule type" value="Genomic_DNA"/>
</dbReference>
<dbReference type="InterPro" id="IPR025340">
    <property type="entry name" value="DUF4246"/>
</dbReference>
<name>A0A0D7B6H7_9AGAR</name>
<gene>
    <name evidence="3" type="ORF">CYLTODRAFT_491743</name>
</gene>
<evidence type="ECO:0000259" key="2">
    <source>
        <dbReference type="Pfam" id="PF21666"/>
    </source>
</evidence>
<organism evidence="3 4">
    <name type="scientific">Cylindrobasidium torrendii FP15055 ss-10</name>
    <dbReference type="NCBI Taxonomy" id="1314674"/>
    <lineage>
        <taxon>Eukaryota</taxon>
        <taxon>Fungi</taxon>
        <taxon>Dikarya</taxon>
        <taxon>Basidiomycota</taxon>
        <taxon>Agaricomycotina</taxon>
        <taxon>Agaricomycetes</taxon>
        <taxon>Agaricomycetidae</taxon>
        <taxon>Agaricales</taxon>
        <taxon>Marasmiineae</taxon>
        <taxon>Physalacriaceae</taxon>
        <taxon>Cylindrobasidium</taxon>
    </lineage>
</organism>